<dbReference type="PANTHER" id="PTHR37423:SF2">
    <property type="entry name" value="MEMBRANE-BOUND LYTIC MUREIN TRANSGLYCOSYLASE C"/>
    <property type="match status" value="1"/>
</dbReference>
<gene>
    <name evidence="3" type="ORF">RSSM_01289</name>
</gene>
<organism evidence="3 4">
    <name type="scientific">Rhodopirellula sallentina SM41</name>
    <dbReference type="NCBI Taxonomy" id="1263870"/>
    <lineage>
        <taxon>Bacteria</taxon>
        <taxon>Pseudomonadati</taxon>
        <taxon>Planctomycetota</taxon>
        <taxon>Planctomycetia</taxon>
        <taxon>Pirellulales</taxon>
        <taxon>Pirellulaceae</taxon>
        <taxon>Rhodopirellula</taxon>
    </lineage>
</organism>
<keyword evidence="4" id="KW-1185">Reference proteome</keyword>
<dbReference type="InterPro" id="IPR011990">
    <property type="entry name" value="TPR-like_helical_dom_sf"/>
</dbReference>
<feature type="repeat" description="TPR" evidence="1">
    <location>
        <begin position="456"/>
        <end position="489"/>
    </location>
</feature>
<reference evidence="3 4" key="1">
    <citation type="journal article" date="2013" name="Mar. Genomics">
        <title>Expression of sulfatases in Rhodopirellula baltica and the diversity of sulfatases in the genus Rhodopirellula.</title>
        <authorList>
            <person name="Wegner C.E."/>
            <person name="Richter-Heitmann T."/>
            <person name="Klindworth A."/>
            <person name="Klockow C."/>
            <person name="Richter M."/>
            <person name="Achstetter T."/>
            <person name="Glockner F.O."/>
            <person name="Harder J."/>
        </authorList>
    </citation>
    <scope>NUCLEOTIDE SEQUENCE [LARGE SCALE GENOMIC DNA]</scope>
    <source>
        <strain evidence="3 4">SM41</strain>
    </source>
</reference>
<dbReference type="SMART" id="SM00028">
    <property type="entry name" value="TPR"/>
    <property type="match status" value="16"/>
</dbReference>
<feature type="coiled-coil region" evidence="2">
    <location>
        <begin position="821"/>
        <end position="848"/>
    </location>
</feature>
<dbReference type="Pfam" id="PF13174">
    <property type="entry name" value="TPR_6"/>
    <property type="match status" value="5"/>
</dbReference>
<keyword evidence="2" id="KW-0175">Coiled coil</keyword>
<dbReference type="SUPFAM" id="SSF48452">
    <property type="entry name" value="TPR-like"/>
    <property type="match status" value="6"/>
</dbReference>
<feature type="repeat" description="TPR" evidence="1">
    <location>
        <begin position="183"/>
        <end position="216"/>
    </location>
</feature>
<evidence type="ECO:0000313" key="4">
    <source>
        <dbReference type="Proteomes" id="UP000011885"/>
    </source>
</evidence>
<dbReference type="EMBL" id="ANOH01000097">
    <property type="protein sequence ID" value="EMI57302.1"/>
    <property type="molecule type" value="Genomic_DNA"/>
</dbReference>
<evidence type="ECO:0000256" key="2">
    <source>
        <dbReference type="SAM" id="Coils"/>
    </source>
</evidence>
<comment type="caution">
    <text evidence="3">The sequence shown here is derived from an EMBL/GenBank/DDBJ whole genome shotgun (WGS) entry which is preliminary data.</text>
</comment>
<feature type="repeat" description="TPR" evidence="1">
    <location>
        <begin position="67"/>
        <end position="100"/>
    </location>
</feature>
<evidence type="ECO:0000313" key="3">
    <source>
        <dbReference type="EMBL" id="EMI57302.1"/>
    </source>
</evidence>
<dbReference type="Pfam" id="PF13432">
    <property type="entry name" value="TPR_16"/>
    <property type="match status" value="4"/>
</dbReference>
<proteinExistence type="predicted"/>
<evidence type="ECO:0000256" key="1">
    <source>
        <dbReference type="PROSITE-ProRule" id="PRU00339"/>
    </source>
</evidence>
<dbReference type="Proteomes" id="UP000011885">
    <property type="component" value="Unassembled WGS sequence"/>
</dbReference>
<dbReference type="PATRIC" id="fig|1263870.3.peg.1389"/>
<dbReference type="PROSITE" id="PS50005">
    <property type="entry name" value="TPR"/>
    <property type="match status" value="4"/>
</dbReference>
<feature type="repeat" description="TPR" evidence="1">
    <location>
        <begin position="678"/>
        <end position="711"/>
    </location>
</feature>
<dbReference type="AlphaFoldDB" id="M5U745"/>
<name>M5U745_9BACT</name>
<dbReference type="PANTHER" id="PTHR37423">
    <property type="entry name" value="SOLUBLE LYTIC MUREIN TRANSGLYCOSYLASE-RELATED"/>
    <property type="match status" value="1"/>
</dbReference>
<dbReference type="InterPro" id="IPR019734">
    <property type="entry name" value="TPR_rpt"/>
</dbReference>
<dbReference type="Gene3D" id="1.25.40.10">
    <property type="entry name" value="Tetratricopeptide repeat domain"/>
    <property type="match status" value="7"/>
</dbReference>
<keyword evidence="1" id="KW-0802">TPR repeat</keyword>
<protein>
    <submittedName>
        <fullName evidence="3">Uncharacterized protein</fullName>
    </submittedName>
</protein>
<accession>M5U745</accession>
<sequence>MIEAARAFGQALQNKKYELREESLSNRGWCFYAAAIGDDQIDKGLLQESLDAYKQLLKENPKSRYRERAFFYSGEAAYTMGDPRQAIDYYSKLLAMDEAEKSPLRCDALYARGIAQEEIDEFDAAAESYEQLLQACVESDLVVDVQLRLGDIHLFAKRYDRAIGMFQKVIDDPTDLATDGDRAHALFRQGFSFARLKKADEAAERYERLVKQYPESQYTTAATLAAAQTRYQSGEMDAAADGFRKLLGSDDVKASTEAAHWLARIELAKASAAPTGSPEMQRAAENAYSVASTQLGVGAEGDYALTLRLDAAEALSFQNDKLADALDLFVEIANNHPTSPLAARAIYNGAFTALQLGEHDRAIRLADDFGNRYSDSPLAADAAFIAAEARLLSGDADEAAKRYQGLIDNPAYRNNPQRVQWILRGATAYNSATQPKQVVSLLAEELTSIDDPSSRAEALLLSGQAQLKLGDAAAAARAFRESREADPKWARSDEAFLLAGEAQMQAGNRDAAVGVWRELISTNSESKLADQARFKLGQLASDEGRYSEAIEEFDPVIQSGRDATLLPFALYGKGWAQMSLGEHDDAVETLSLTIEKFPEHAIRDDALLARGISYRSLEDFDNAAIDLTQFLDTDPSGILRGHGLYELALVRQNQNRPEQAAERLAELVHDVPDYPGMDKVVYELGWSLKEAGQEEQAIEQFEHLIETFPDNPMVNEAAYFVGQKRYNDEDWDAAARAFEIAAQSGDASSNEYNELLEKSLYRLGWSYFKAGNYPAAEAAFVRQFREASSGPLFLDAMMMVGEARFKQENFDAALRAYGKAREKIEADNDTAQSIRDDAERQVRELTLLHGGQSAAQLKDWDTAINWYDELRKRFPATTYLPQVFYETGFAHQQAGNEPQALKLYGQVANNYRNELAARARFMMGEIHFANKSYSEAIPEFQRVMYGFGAEKADPSIKNWQAKSGFEAGRCAESLFDVAKTESAKEKARGYAVRFYEYVVNKHPGHELATQSRDRLAALKG</sequence>